<dbReference type="AlphaFoldDB" id="A0A9P5D029"/>
<accession>A0A9P5D029</accession>
<protein>
    <submittedName>
        <fullName evidence="1">Uncharacterized protein</fullName>
    </submittedName>
</protein>
<keyword evidence="2" id="KW-1185">Reference proteome</keyword>
<evidence type="ECO:0000313" key="1">
    <source>
        <dbReference type="EMBL" id="KAF4122283.1"/>
    </source>
</evidence>
<reference evidence="1" key="1">
    <citation type="submission" date="2020-03" db="EMBL/GenBank/DDBJ databases">
        <title>Site-based positive gene gene selection in Geosmithia morbida across the United States reveals a broad range of putative effectors and factors for local host and environmental adapation.</title>
        <authorList>
            <person name="Onufrak A."/>
            <person name="Murdoch R.W."/>
            <person name="Gazis R."/>
            <person name="Huff M."/>
            <person name="Staton M."/>
            <person name="Klingeman W."/>
            <person name="Hadziabdic D."/>
        </authorList>
    </citation>
    <scope>NUCLEOTIDE SEQUENCE</scope>
    <source>
        <strain evidence="1">1262</strain>
    </source>
</reference>
<dbReference type="EMBL" id="JAANYQ010000009">
    <property type="protein sequence ID" value="KAF4122283.1"/>
    <property type="molecule type" value="Genomic_DNA"/>
</dbReference>
<comment type="caution">
    <text evidence="1">The sequence shown here is derived from an EMBL/GenBank/DDBJ whole genome shotgun (WGS) entry which is preliminary data.</text>
</comment>
<dbReference type="Proteomes" id="UP000749293">
    <property type="component" value="Unassembled WGS sequence"/>
</dbReference>
<sequence>MAGQRHHAIIRLVWESTEPLDYRWTSTPPTQRCLGSGVYTAGGEIARRLCGVPDSDDVDAKSAMKLDVSMDVSMDVSILGNLDI</sequence>
<organism evidence="1 2">
    <name type="scientific">Geosmithia morbida</name>
    <dbReference type="NCBI Taxonomy" id="1094350"/>
    <lineage>
        <taxon>Eukaryota</taxon>
        <taxon>Fungi</taxon>
        <taxon>Dikarya</taxon>
        <taxon>Ascomycota</taxon>
        <taxon>Pezizomycotina</taxon>
        <taxon>Sordariomycetes</taxon>
        <taxon>Hypocreomycetidae</taxon>
        <taxon>Hypocreales</taxon>
        <taxon>Bionectriaceae</taxon>
        <taxon>Geosmithia</taxon>
    </lineage>
</organism>
<evidence type="ECO:0000313" key="2">
    <source>
        <dbReference type="Proteomes" id="UP000749293"/>
    </source>
</evidence>
<proteinExistence type="predicted"/>
<name>A0A9P5D029_9HYPO</name>
<dbReference type="GeneID" id="55973498"/>
<dbReference type="RefSeq" id="XP_035320935.1">
    <property type="nucleotide sequence ID" value="XM_035469240.1"/>
</dbReference>
<gene>
    <name evidence="1" type="ORF">GMORB2_7275</name>
</gene>